<reference evidence="1 2" key="1">
    <citation type="submission" date="2016-10" db="EMBL/GenBank/DDBJ databases">
        <authorList>
            <person name="Cai Z."/>
        </authorList>
    </citation>
    <scope>NUCLEOTIDE SEQUENCE [LARGE SCALE GENOMIC DNA]</scope>
</reference>
<gene>
    <name evidence="1" type="ORF">BQ4739_LOCUS86</name>
</gene>
<organism evidence="1 2">
    <name type="scientific">Tetradesmus obliquus</name>
    <name type="common">Green alga</name>
    <name type="synonym">Acutodesmus obliquus</name>
    <dbReference type="NCBI Taxonomy" id="3088"/>
    <lineage>
        <taxon>Eukaryota</taxon>
        <taxon>Viridiplantae</taxon>
        <taxon>Chlorophyta</taxon>
        <taxon>core chlorophytes</taxon>
        <taxon>Chlorophyceae</taxon>
        <taxon>CS clade</taxon>
        <taxon>Sphaeropleales</taxon>
        <taxon>Scenedesmaceae</taxon>
        <taxon>Tetradesmus</taxon>
    </lineage>
</organism>
<keyword evidence="2" id="KW-1185">Reference proteome</keyword>
<dbReference type="AlphaFoldDB" id="A0A383V3W0"/>
<name>A0A383V3W0_TETOB</name>
<evidence type="ECO:0000313" key="1">
    <source>
        <dbReference type="EMBL" id="SZX59472.1"/>
    </source>
</evidence>
<proteinExistence type="predicted"/>
<protein>
    <submittedName>
        <fullName evidence="1">Uncharacterized protein</fullName>
    </submittedName>
</protein>
<dbReference type="EMBL" id="FNXT01000002">
    <property type="protein sequence ID" value="SZX59472.1"/>
    <property type="molecule type" value="Genomic_DNA"/>
</dbReference>
<accession>A0A383V3W0</accession>
<sequence>MAAAAQATQELAQVTKSIDGQLSSLQEQLDRLKLCKAVLVHQHNKQYQDRATQADVGPQVNPLRHVKRLDHSQPFTFTAPSKKVNWKRLRQLDVAVMAGSSAALCITIDAA</sequence>
<dbReference type="Proteomes" id="UP000256970">
    <property type="component" value="Unassembled WGS sequence"/>
</dbReference>
<evidence type="ECO:0000313" key="2">
    <source>
        <dbReference type="Proteomes" id="UP000256970"/>
    </source>
</evidence>